<dbReference type="GO" id="GO:0016020">
    <property type="term" value="C:membrane"/>
    <property type="evidence" value="ECO:0007669"/>
    <property type="project" value="UniProtKB-SubCell"/>
</dbReference>
<dbReference type="Pfam" id="PF01699">
    <property type="entry name" value="Na_Ca_ex"/>
    <property type="match status" value="2"/>
</dbReference>
<keyword evidence="7 12" id="KW-1133">Transmembrane helix</keyword>
<feature type="transmembrane region" description="Helical" evidence="12">
    <location>
        <begin position="187"/>
        <end position="211"/>
    </location>
</feature>
<feature type="transmembrane region" description="Helical" evidence="12">
    <location>
        <begin position="535"/>
        <end position="555"/>
    </location>
</feature>
<feature type="domain" description="Sodium/calcium exchanger membrane region" evidence="13">
    <location>
        <begin position="122"/>
        <end position="266"/>
    </location>
</feature>
<dbReference type="GO" id="GO:0006813">
    <property type="term" value="P:potassium ion transport"/>
    <property type="evidence" value="ECO:0007669"/>
    <property type="project" value="UniProtKB-KW"/>
</dbReference>
<protein>
    <recommendedName>
        <fullName evidence="13">Sodium/calcium exchanger membrane region domain-containing protein</fullName>
    </recommendedName>
</protein>
<dbReference type="PANTHER" id="PTHR12266">
    <property type="entry name" value="NA+/CA2+ K+ INDEPENDENT EXCHANGER"/>
    <property type="match status" value="1"/>
</dbReference>
<feature type="transmembrane region" description="Helical" evidence="12">
    <location>
        <begin position="26"/>
        <end position="48"/>
    </location>
</feature>
<evidence type="ECO:0000256" key="12">
    <source>
        <dbReference type="SAM" id="Phobius"/>
    </source>
</evidence>
<evidence type="ECO:0000256" key="7">
    <source>
        <dbReference type="ARBA" id="ARBA00022989"/>
    </source>
</evidence>
<comment type="similarity">
    <text evidence="11">Belongs to the Ca(2+):cation antiporter (CaCA) (TC 2.A.19) family. Cation/calcium exchanger (CCX) subfamily.</text>
</comment>
<feature type="transmembrane region" description="Helical" evidence="12">
    <location>
        <begin position="562"/>
        <end position="583"/>
    </location>
</feature>
<evidence type="ECO:0000313" key="15">
    <source>
        <dbReference type="Proteomes" id="UP001497480"/>
    </source>
</evidence>
<evidence type="ECO:0000256" key="8">
    <source>
        <dbReference type="ARBA" id="ARBA00023053"/>
    </source>
</evidence>
<organism evidence="14 15">
    <name type="scientific">Lupinus luteus</name>
    <name type="common">European yellow lupine</name>
    <dbReference type="NCBI Taxonomy" id="3873"/>
    <lineage>
        <taxon>Eukaryota</taxon>
        <taxon>Viridiplantae</taxon>
        <taxon>Streptophyta</taxon>
        <taxon>Embryophyta</taxon>
        <taxon>Tracheophyta</taxon>
        <taxon>Spermatophyta</taxon>
        <taxon>Magnoliopsida</taxon>
        <taxon>eudicotyledons</taxon>
        <taxon>Gunneridae</taxon>
        <taxon>Pentapetalae</taxon>
        <taxon>rosids</taxon>
        <taxon>fabids</taxon>
        <taxon>Fabales</taxon>
        <taxon>Fabaceae</taxon>
        <taxon>Papilionoideae</taxon>
        <taxon>50 kb inversion clade</taxon>
        <taxon>genistoids sensu lato</taxon>
        <taxon>core genistoids</taxon>
        <taxon>Genisteae</taxon>
        <taxon>Lupinus</taxon>
    </lineage>
</organism>
<reference evidence="14 15" key="1">
    <citation type="submission" date="2024-03" db="EMBL/GenBank/DDBJ databases">
        <authorList>
            <person name="Martinez-Hernandez J."/>
        </authorList>
    </citation>
    <scope>NUCLEOTIDE SEQUENCE [LARGE SCALE GENOMIC DNA]</scope>
</reference>
<evidence type="ECO:0000256" key="5">
    <source>
        <dbReference type="ARBA" id="ARBA00022692"/>
    </source>
</evidence>
<feature type="transmembrane region" description="Helical" evidence="12">
    <location>
        <begin position="493"/>
        <end position="515"/>
    </location>
</feature>
<dbReference type="EMBL" id="CAXHTB010000001">
    <property type="protein sequence ID" value="CAL0299214.1"/>
    <property type="molecule type" value="Genomic_DNA"/>
</dbReference>
<gene>
    <name evidence="14" type="ORF">LLUT_LOCUS274</name>
</gene>
<dbReference type="AlphaFoldDB" id="A0AAV1VQF4"/>
<dbReference type="InterPro" id="IPR004837">
    <property type="entry name" value="NaCa_Exmemb"/>
</dbReference>
<feature type="transmembrane region" description="Helical" evidence="12">
    <location>
        <begin position="394"/>
        <end position="413"/>
    </location>
</feature>
<feature type="transmembrane region" description="Helical" evidence="12">
    <location>
        <begin position="248"/>
        <end position="267"/>
    </location>
</feature>
<evidence type="ECO:0000256" key="4">
    <source>
        <dbReference type="ARBA" id="ARBA00022538"/>
    </source>
</evidence>
<evidence type="ECO:0000256" key="9">
    <source>
        <dbReference type="ARBA" id="ARBA00023136"/>
    </source>
</evidence>
<evidence type="ECO:0000256" key="3">
    <source>
        <dbReference type="ARBA" id="ARBA00022449"/>
    </source>
</evidence>
<evidence type="ECO:0000256" key="2">
    <source>
        <dbReference type="ARBA" id="ARBA00022448"/>
    </source>
</evidence>
<keyword evidence="9 12" id="KW-0472">Membrane</keyword>
<keyword evidence="5 12" id="KW-0812">Transmembrane</keyword>
<comment type="subcellular location">
    <subcellularLocation>
        <location evidence="1">Membrane</location>
        <topology evidence="1">Multi-pass membrane protein</topology>
    </subcellularLocation>
</comment>
<dbReference type="Gene3D" id="1.20.1420.30">
    <property type="entry name" value="NCX, central ion-binding region"/>
    <property type="match status" value="2"/>
</dbReference>
<feature type="transmembrane region" description="Helical" evidence="12">
    <location>
        <begin position="147"/>
        <end position="167"/>
    </location>
</feature>
<keyword evidence="2" id="KW-0813">Transport</keyword>
<dbReference type="GO" id="GO:0008324">
    <property type="term" value="F:monoatomic cation transmembrane transporter activity"/>
    <property type="evidence" value="ECO:0007669"/>
    <property type="project" value="TreeGrafter"/>
</dbReference>
<dbReference type="Proteomes" id="UP001497480">
    <property type="component" value="Unassembled WGS sequence"/>
</dbReference>
<keyword evidence="10" id="KW-0739">Sodium transport</keyword>
<sequence length="591" mass="65641">MMKSLKLHSEFFSLNMATKVSISKHMFYTLFLNTMFLLLSFSFMIIHFHSPEPELVVMNNHYPFEGNSENDCKSLHNLDDYKAKCFYLKSNDPCDSQGYIDYLYIFYCKFGKFPLLGHSFLFFWLLVLFYLLANTTSEYFCPSLENLSKLLNLSPTIAGVTLLSLGNGAPDVFSSLVSFQGSGTQSIGFNTVLGGVSFVTCVVVGIVSIAIRQRRVQVMKSAFIRDVCFLLLVLLCLFSILISGEINLHGAIGFSLLYVVYVVAVYVSSNKWKCNNHDDDDDDTEKDCSSSDLSVPLFIGIEKGMAESIENGAENQEYDQNIKERFCCLRSSICQILLNFLEMPLYLPRRLTIPVICEERWSKPYAVSSMILSPILLSILWAPYNENLFSNTNLMIYGIGLMVGTIFGIVAFFTTEISMPPKKFLFPWHAGGFIMSVTWSYISAQELVGLLVSIGYISGISPSILGLTVLAWGNSLGDLMTNLTMSLNGGSEGTQVAISGCYAGPIFNIVVGLGLSLVCTTWSNYPKSVMIPSDLYLLETMALLVVGLVWALIVLIRKDMKLDGFLGGGLLVVYFISMSMRLIQTQGSLGS</sequence>
<keyword evidence="15" id="KW-1185">Reference proteome</keyword>
<dbReference type="InterPro" id="IPR044880">
    <property type="entry name" value="NCX_ion-bd_dom_sf"/>
</dbReference>
<evidence type="ECO:0000256" key="6">
    <source>
        <dbReference type="ARBA" id="ARBA00022958"/>
    </source>
</evidence>
<feature type="transmembrane region" description="Helical" evidence="12">
    <location>
        <begin position="223"/>
        <end position="242"/>
    </location>
</feature>
<comment type="caution">
    <text evidence="14">The sequence shown here is derived from an EMBL/GenBank/DDBJ whole genome shotgun (WGS) entry which is preliminary data.</text>
</comment>
<dbReference type="InterPro" id="IPR051359">
    <property type="entry name" value="CaCA_antiporter"/>
</dbReference>
<feature type="domain" description="Sodium/calcium exchanger membrane region" evidence="13">
    <location>
        <begin position="429"/>
        <end position="580"/>
    </location>
</feature>
<keyword evidence="8" id="KW-0915">Sodium</keyword>
<evidence type="ECO:0000313" key="14">
    <source>
        <dbReference type="EMBL" id="CAL0299214.1"/>
    </source>
</evidence>
<dbReference type="GO" id="GO:0006814">
    <property type="term" value="P:sodium ion transport"/>
    <property type="evidence" value="ECO:0007669"/>
    <property type="project" value="UniProtKB-KW"/>
</dbReference>
<keyword evidence="6" id="KW-0630">Potassium</keyword>
<proteinExistence type="inferred from homology"/>
<dbReference type="PANTHER" id="PTHR12266:SF35">
    <property type="entry name" value="CATION CALCIUM EXCHANGER"/>
    <property type="match status" value="1"/>
</dbReference>
<keyword evidence="4" id="KW-0633">Potassium transport</keyword>
<keyword evidence="3" id="KW-0050">Antiport</keyword>
<accession>A0AAV1VQF4</accession>
<name>A0AAV1VQF4_LUPLU</name>
<feature type="transmembrane region" description="Helical" evidence="12">
    <location>
        <begin position="448"/>
        <end position="472"/>
    </location>
</feature>
<feature type="transmembrane region" description="Helical" evidence="12">
    <location>
        <begin position="115"/>
        <end position="135"/>
    </location>
</feature>
<evidence type="ECO:0000256" key="1">
    <source>
        <dbReference type="ARBA" id="ARBA00004141"/>
    </source>
</evidence>
<feature type="transmembrane region" description="Helical" evidence="12">
    <location>
        <begin position="425"/>
        <end position="442"/>
    </location>
</feature>
<dbReference type="GO" id="GO:0015297">
    <property type="term" value="F:antiporter activity"/>
    <property type="evidence" value="ECO:0007669"/>
    <property type="project" value="UniProtKB-KW"/>
</dbReference>
<feature type="transmembrane region" description="Helical" evidence="12">
    <location>
        <begin position="365"/>
        <end position="382"/>
    </location>
</feature>
<keyword evidence="10" id="KW-0406">Ion transport</keyword>
<evidence type="ECO:0000256" key="10">
    <source>
        <dbReference type="ARBA" id="ARBA00023201"/>
    </source>
</evidence>
<evidence type="ECO:0000256" key="11">
    <source>
        <dbReference type="ARBA" id="ARBA00038187"/>
    </source>
</evidence>
<evidence type="ECO:0000259" key="13">
    <source>
        <dbReference type="Pfam" id="PF01699"/>
    </source>
</evidence>